<reference evidence="3 4" key="1">
    <citation type="submission" date="2020-08" db="EMBL/GenBank/DDBJ databases">
        <title>Genomic Encyclopedia of Type Strains, Phase IV (KMG-IV): sequencing the most valuable type-strain genomes for metagenomic binning, comparative biology and taxonomic classification.</title>
        <authorList>
            <person name="Goeker M."/>
        </authorList>
    </citation>
    <scope>NUCLEOTIDE SEQUENCE [LARGE SCALE GENOMIC DNA]</scope>
    <source>
        <strain evidence="3 4">DSM 12251</strain>
    </source>
</reference>
<feature type="region of interest" description="Disordered" evidence="1">
    <location>
        <begin position="1"/>
        <end position="23"/>
    </location>
</feature>
<dbReference type="InterPro" id="IPR002925">
    <property type="entry name" value="Dienelactn_hydro"/>
</dbReference>
<evidence type="ECO:0000313" key="4">
    <source>
        <dbReference type="Proteomes" id="UP000534294"/>
    </source>
</evidence>
<dbReference type="GO" id="GO:0016787">
    <property type="term" value="F:hydrolase activity"/>
    <property type="evidence" value="ECO:0007669"/>
    <property type="project" value="UniProtKB-KW"/>
</dbReference>
<gene>
    <name evidence="3" type="ORF">HNQ64_001662</name>
</gene>
<proteinExistence type="predicted"/>
<dbReference type="SUPFAM" id="SSF53474">
    <property type="entry name" value="alpha/beta-Hydrolases"/>
    <property type="match status" value="1"/>
</dbReference>
<sequence>MTLKIKNASPTATKRRGGETARGVDPVVPLAQVADFEKEMNAAQVDWQLVSYSGPVHSFTQKKAGNDASTGSAYHALADARSWKAMRTFLDEIFVAAAAE</sequence>
<evidence type="ECO:0000259" key="2">
    <source>
        <dbReference type="Pfam" id="PF01738"/>
    </source>
</evidence>
<dbReference type="RefSeq" id="WP_221305388.1">
    <property type="nucleotide sequence ID" value="NZ_JACHIF010000003.1"/>
</dbReference>
<name>A0A7W8DPG8_9BACT</name>
<evidence type="ECO:0000313" key="3">
    <source>
        <dbReference type="EMBL" id="MBB5037413.1"/>
    </source>
</evidence>
<dbReference type="InterPro" id="IPR029058">
    <property type="entry name" value="AB_hydrolase_fold"/>
</dbReference>
<keyword evidence="3" id="KW-0378">Hydrolase</keyword>
<accession>A0A7W8DPG8</accession>
<dbReference type="AlphaFoldDB" id="A0A7W8DPG8"/>
<keyword evidence="4" id="KW-1185">Reference proteome</keyword>
<dbReference type="Pfam" id="PF01738">
    <property type="entry name" value="DLH"/>
    <property type="match status" value="1"/>
</dbReference>
<protein>
    <submittedName>
        <fullName evidence="3">Dienelactone hydrolase</fullName>
    </submittedName>
</protein>
<feature type="domain" description="Dienelactone hydrolase" evidence="2">
    <location>
        <begin position="24"/>
        <end position="93"/>
    </location>
</feature>
<comment type="caution">
    <text evidence="3">The sequence shown here is derived from an EMBL/GenBank/DDBJ whole genome shotgun (WGS) entry which is preliminary data.</text>
</comment>
<dbReference type="EMBL" id="JACHIF010000003">
    <property type="protein sequence ID" value="MBB5037413.1"/>
    <property type="molecule type" value="Genomic_DNA"/>
</dbReference>
<organism evidence="3 4">
    <name type="scientific">Prosthecobacter dejongeii</name>
    <dbReference type="NCBI Taxonomy" id="48465"/>
    <lineage>
        <taxon>Bacteria</taxon>
        <taxon>Pseudomonadati</taxon>
        <taxon>Verrucomicrobiota</taxon>
        <taxon>Verrucomicrobiia</taxon>
        <taxon>Verrucomicrobiales</taxon>
        <taxon>Verrucomicrobiaceae</taxon>
        <taxon>Prosthecobacter</taxon>
    </lineage>
</organism>
<evidence type="ECO:0000256" key="1">
    <source>
        <dbReference type="SAM" id="MobiDB-lite"/>
    </source>
</evidence>
<dbReference type="Proteomes" id="UP000534294">
    <property type="component" value="Unassembled WGS sequence"/>
</dbReference>
<dbReference type="Gene3D" id="3.40.50.1820">
    <property type="entry name" value="alpha/beta hydrolase"/>
    <property type="match status" value="1"/>
</dbReference>